<organism evidence="1 2">
    <name type="scientific">Brevibacillus fluminis</name>
    <dbReference type="NCBI Taxonomy" id="511487"/>
    <lineage>
        <taxon>Bacteria</taxon>
        <taxon>Bacillati</taxon>
        <taxon>Bacillota</taxon>
        <taxon>Bacilli</taxon>
        <taxon>Bacillales</taxon>
        <taxon>Paenibacillaceae</taxon>
        <taxon>Brevibacillus</taxon>
    </lineage>
</organism>
<dbReference type="Pfam" id="PF03069">
    <property type="entry name" value="FmdA_AmdA"/>
    <property type="match status" value="2"/>
</dbReference>
<sequence length="294" mass="31156">METIAKTGYILSFAADATPVTTVESGSDIVVETYDCFKNVLQTPSKGVYAKYDELNPATGPIAVAGAEPGDTIKVTVKKFELDPVGTFYVTPTDFLKNCATEPEVKRIKVEEGRVHLDEKRSFPVKPMIGVIGVSPSEGAVSTVRPGTHGGNLDCKEITEGSRVYLPVGVAGGNLALGDFHALMGDGELAACGVEIGGRVQLHVELIKGVSVQTPVVEDEQAFYVLSSAKGLDEACENAVAASVAFLQPRMPDVPANDIVMMVGLLADMRVSQMVNPLRTAKVVLPKTAFPVTF</sequence>
<dbReference type="Gene3D" id="3.10.28.20">
    <property type="entry name" value="Acetamidase/Formamidase-like domains"/>
    <property type="match status" value="1"/>
</dbReference>
<dbReference type="OrthoDB" id="9811740at2"/>
<protein>
    <submittedName>
        <fullName evidence="1">Acetamidase</fullName>
    </submittedName>
</protein>
<dbReference type="Gene3D" id="2.40.10.120">
    <property type="match status" value="1"/>
</dbReference>
<evidence type="ECO:0000313" key="2">
    <source>
        <dbReference type="Proteomes" id="UP000271031"/>
    </source>
</evidence>
<evidence type="ECO:0000313" key="1">
    <source>
        <dbReference type="EMBL" id="RNB90314.1"/>
    </source>
</evidence>
<dbReference type="InterPro" id="IPR004304">
    <property type="entry name" value="FmdA_AmdA"/>
</dbReference>
<dbReference type="Gene3D" id="2.60.120.580">
    <property type="entry name" value="Acetamidase/Formamidase-like domains"/>
    <property type="match status" value="1"/>
</dbReference>
<dbReference type="PANTHER" id="PTHR31891">
    <property type="entry name" value="FORMAMIDASE C869.04-RELATED"/>
    <property type="match status" value="1"/>
</dbReference>
<keyword evidence="2" id="KW-1185">Reference proteome</keyword>
<dbReference type="PANTHER" id="PTHR31891:SF1">
    <property type="entry name" value="FORMAMIDASE C869.04-RELATED"/>
    <property type="match status" value="1"/>
</dbReference>
<reference evidence="1 2" key="1">
    <citation type="submission" date="2018-10" db="EMBL/GenBank/DDBJ databases">
        <title>Phylogenomics of Brevibacillus.</title>
        <authorList>
            <person name="Dunlap C."/>
        </authorList>
    </citation>
    <scope>NUCLEOTIDE SEQUENCE [LARGE SCALE GENOMIC DNA]</scope>
    <source>
        <strain evidence="1 2">JCM 15716</strain>
    </source>
</reference>
<dbReference type="RefSeq" id="WP_122917242.1">
    <property type="nucleotide sequence ID" value="NZ_RHHQ01000007.1"/>
</dbReference>
<gene>
    <name evidence="1" type="ORF">EDM56_07305</name>
</gene>
<comment type="caution">
    <text evidence="1">The sequence shown here is derived from an EMBL/GenBank/DDBJ whole genome shotgun (WGS) entry which is preliminary data.</text>
</comment>
<dbReference type="EMBL" id="RHHQ01000007">
    <property type="protein sequence ID" value="RNB90314.1"/>
    <property type="molecule type" value="Genomic_DNA"/>
</dbReference>
<proteinExistence type="predicted"/>
<dbReference type="SUPFAM" id="SSF141130">
    <property type="entry name" value="Acetamidase/Formamidase-like"/>
    <property type="match status" value="1"/>
</dbReference>
<accession>A0A3M8DQS1</accession>
<dbReference type="Proteomes" id="UP000271031">
    <property type="component" value="Unassembled WGS sequence"/>
</dbReference>
<name>A0A3M8DQS1_9BACL</name>
<dbReference type="AlphaFoldDB" id="A0A3M8DQS1"/>
<dbReference type="GO" id="GO:0016811">
    <property type="term" value="F:hydrolase activity, acting on carbon-nitrogen (but not peptide) bonds, in linear amides"/>
    <property type="evidence" value="ECO:0007669"/>
    <property type="project" value="InterPro"/>
</dbReference>